<feature type="compositionally biased region" description="Basic and acidic residues" evidence="1">
    <location>
        <begin position="60"/>
        <end position="77"/>
    </location>
</feature>
<protein>
    <submittedName>
        <fullName evidence="2">(diamondback moth) hypothetical protein</fullName>
    </submittedName>
</protein>
<comment type="caution">
    <text evidence="2">The sequence shown here is derived from an EMBL/GenBank/DDBJ whole genome shotgun (WGS) entry which is preliminary data.</text>
</comment>
<evidence type="ECO:0000313" key="3">
    <source>
        <dbReference type="Proteomes" id="UP000653454"/>
    </source>
</evidence>
<dbReference type="EMBL" id="CAJHNJ030000067">
    <property type="protein sequence ID" value="CAG9133787.1"/>
    <property type="molecule type" value="Genomic_DNA"/>
</dbReference>
<feature type="region of interest" description="Disordered" evidence="1">
    <location>
        <begin position="48"/>
        <end position="79"/>
    </location>
</feature>
<keyword evidence="3" id="KW-1185">Reference proteome</keyword>
<gene>
    <name evidence="2" type="ORF">PLXY2_LOCUS12029</name>
</gene>
<evidence type="ECO:0000313" key="2">
    <source>
        <dbReference type="EMBL" id="CAG9133787.1"/>
    </source>
</evidence>
<dbReference type="AlphaFoldDB" id="A0A8S4G2V7"/>
<organism evidence="2 3">
    <name type="scientific">Plutella xylostella</name>
    <name type="common">Diamondback moth</name>
    <name type="synonym">Plutella maculipennis</name>
    <dbReference type="NCBI Taxonomy" id="51655"/>
    <lineage>
        <taxon>Eukaryota</taxon>
        <taxon>Metazoa</taxon>
        <taxon>Ecdysozoa</taxon>
        <taxon>Arthropoda</taxon>
        <taxon>Hexapoda</taxon>
        <taxon>Insecta</taxon>
        <taxon>Pterygota</taxon>
        <taxon>Neoptera</taxon>
        <taxon>Endopterygota</taxon>
        <taxon>Lepidoptera</taxon>
        <taxon>Glossata</taxon>
        <taxon>Ditrysia</taxon>
        <taxon>Yponomeutoidea</taxon>
        <taxon>Plutellidae</taxon>
        <taxon>Plutella</taxon>
    </lineage>
</organism>
<dbReference type="Proteomes" id="UP000653454">
    <property type="component" value="Unassembled WGS sequence"/>
</dbReference>
<name>A0A8S4G2V7_PLUXY</name>
<reference evidence="2" key="1">
    <citation type="submission" date="2020-11" db="EMBL/GenBank/DDBJ databases">
        <authorList>
            <person name="Whiteford S."/>
        </authorList>
    </citation>
    <scope>NUCLEOTIDE SEQUENCE</scope>
</reference>
<evidence type="ECO:0000256" key="1">
    <source>
        <dbReference type="SAM" id="MobiDB-lite"/>
    </source>
</evidence>
<accession>A0A8S4G2V7</accession>
<proteinExistence type="predicted"/>
<sequence>MIRVCGGWVWGGVGVVAPAGDDGGGWLQQHLAAPVCSAAIGTTSTTIQEELPNDEEEEEHPPFHPTQDKETEEEGRSNKVNTAINIEETLQEDTANNIEELQEHKEEPLLKQLKEKTNPTEADVAGPAHGTYVFLATSECRVRTNKYERGKNCVRTRSQRKLLYLVYNIAGFMPEGRICIDPTFQESKKT</sequence>